<sequence length="189" mass="21344">MRVISGDCKGTSLKAVPGKNTRPTTDKVKETLFNMIGPYFEGGKVLDLYGGSGGLGIEALSRGANQAIFIDRYMPAVQTIQENLERCHLQNQAEVYRNDAGRALNLLGKRHETFSLIFLDPPYAAGRIEKDIEKILSLDLLQPKGYLIIEHPRTSQLEERLSSSIRRWKFQTAHEQTALSIYYHYVEES</sequence>
<reference evidence="3" key="1">
    <citation type="journal article" date="2014" name="Int. J. Syst. Evol. Microbiol.">
        <title>Complete genome sequence of Corynebacterium casei LMG S-19264T (=DSM 44701T), isolated from a smear-ripened cheese.</title>
        <authorList>
            <consortium name="US DOE Joint Genome Institute (JGI-PGF)"/>
            <person name="Walter F."/>
            <person name="Albersmeier A."/>
            <person name="Kalinowski J."/>
            <person name="Ruckert C."/>
        </authorList>
    </citation>
    <scope>NUCLEOTIDE SEQUENCE</scope>
    <source>
        <strain evidence="3">CGMCC 1.15371</strain>
    </source>
</reference>
<accession>A0A8J2YGT3</accession>
<evidence type="ECO:0000313" key="3">
    <source>
        <dbReference type="EMBL" id="GGE41157.1"/>
    </source>
</evidence>
<dbReference type="GO" id="GO:0031167">
    <property type="term" value="P:rRNA methylation"/>
    <property type="evidence" value="ECO:0007669"/>
    <property type="project" value="InterPro"/>
</dbReference>
<dbReference type="GO" id="GO:0003676">
    <property type="term" value="F:nucleic acid binding"/>
    <property type="evidence" value="ECO:0007669"/>
    <property type="project" value="InterPro"/>
</dbReference>
<dbReference type="SUPFAM" id="SSF53335">
    <property type="entry name" value="S-adenosyl-L-methionine-dependent methyltransferases"/>
    <property type="match status" value="1"/>
</dbReference>
<gene>
    <name evidence="3" type="ORF">GCM10011391_19910</name>
</gene>
<dbReference type="PANTHER" id="PTHR43542:SF1">
    <property type="entry name" value="METHYLTRANSFERASE"/>
    <property type="match status" value="1"/>
</dbReference>
<keyword evidence="4" id="KW-1185">Reference proteome</keyword>
<dbReference type="CDD" id="cd02440">
    <property type="entry name" value="AdoMet_MTases"/>
    <property type="match status" value="1"/>
</dbReference>
<dbReference type="AlphaFoldDB" id="A0A8J2YGT3"/>
<organism evidence="3 4">
    <name type="scientific">Pullulanibacillus camelliae</name>
    <dbReference type="NCBI Taxonomy" id="1707096"/>
    <lineage>
        <taxon>Bacteria</taxon>
        <taxon>Bacillati</taxon>
        <taxon>Bacillota</taxon>
        <taxon>Bacilli</taxon>
        <taxon>Bacillales</taxon>
        <taxon>Sporolactobacillaceae</taxon>
        <taxon>Pullulanibacillus</taxon>
    </lineage>
</organism>
<dbReference type="PROSITE" id="PS00092">
    <property type="entry name" value="N6_MTASE"/>
    <property type="match status" value="1"/>
</dbReference>
<comment type="caution">
    <text evidence="3">The sequence shown here is derived from an EMBL/GenBank/DDBJ whole genome shotgun (WGS) entry which is preliminary data.</text>
</comment>
<dbReference type="NCBIfam" id="TIGR00095">
    <property type="entry name" value="16S rRNA (guanine(966)-N(2))-methyltransferase RsmD"/>
    <property type="match status" value="1"/>
</dbReference>
<dbReference type="EMBL" id="BMIR01000008">
    <property type="protein sequence ID" value="GGE41157.1"/>
    <property type="molecule type" value="Genomic_DNA"/>
</dbReference>
<evidence type="ECO:0000256" key="1">
    <source>
        <dbReference type="ARBA" id="ARBA00022603"/>
    </source>
</evidence>
<dbReference type="InterPro" id="IPR002052">
    <property type="entry name" value="DNA_methylase_N6_adenine_CS"/>
</dbReference>
<dbReference type="Gene3D" id="3.40.50.150">
    <property type="entry name" value="Vaccinia Virus protein VP39"/>
    <property type="match status" value="1"/>
</dbReference>
<dbReference type="InterPro" id="IPR029063">
    <property type="entry name" value="SAM-dependent_MTases_sf"/>
</dbReference>
<dbReference type="RefSeq" id="WP_188692962.1">
    <property type="nucleotide sequence ID" value="NZ_BMIR01000008.1"/>
</dbReference>
<name>A0A8J2YGT3_9BACL</name>
<dbReference type="Proteomes" id="UP000628775">
    <property type="component" value="Unassembled WGS sequence"/>
</dbReference>
<evidence type="ECO:0000256" key="2">
    <source>
        <dbReference type="ARBA" id="ARBA00022679"/>
    </source>
</evidence>
<dbReference type="InterPro" id="IPR004398">
    <property type="entry name" value="RNA_MeTrfase_RsmD"/>
</dbReference>
<keyword evidence="2" id="KW-0808">Transferase</keyword>
<proteinExistence type="predicted"/>
<dbReference type="PANTHER" id="PTHR43542">
    <property type="entry name" value="METHYLTRANSFERASE"/>
    <property type="match status" value="1"/>
</dbReference>
<evidence type="ECO:0000313" key="4">
    <source>
        <dbReference type="Proteomes" id="UP000628775"/>
    </source>
</evidence>
<keyword evidence="1 3" id="KW-0489">Methyltransferase</keyword>
<dbReference type="GO" id="GO:0008168">
    <property type="term" value="F:methyltransferase activity"/>
    <property type="evidence" value="ECO:0007669"/>
    <property type="project" value="UniProtKB-KW"/>
</dbReference>
<reference evidence="3" key="2">
    <citation type="submission" date="2020-09" db="EMBL/GenBank/DDBJ databases">
        <authorList>
            <person name="Sun Q."/>
            <person name="Zhou Y."/>
        </authorList>
    </citation>
    <scope>NUCLEOTIDE SEQUENCE</scope>
    <source>
        <strain evidence="3">CGMCC 1.15371</strain>
    </source>
</reference>
<protein>
    <submittedName>
        <fullName evidence="3">rRNA methyltransferase</fullName>
    </submittedName>
</protein>
<dbReference type="PIRSF" id="PIRSF004553">
    <property type="entry name" value="CHP00095"/>
    <property type="match status" value="1"/>
</dbReference>
<dbReference type="Pfam" id="PF03602">
    <property type="entry name" value="Cons_hypoth95"/>
    <property type="match status" value="1"/>
</dbReference>